<comment type="similarity">
    <text evidence="2 10">Belongs to the lipase maturation factor family.</text>
</comment>
<dbReference type="Pfam" id="PF25179">
    <property type="entry name" value="LMF1_C"/>
    <property type="match status" value="1"/>
</dbReference>
<keyword evidence="7 9" id="KW-0472">Membrane</keyword>
<dbReference type="Gene3D" id="1.50.40.10">
    <property type="entry name" value="Mitochondrial carrier domain"/>
    <property type="match status" value="1"/>
</dbReference>
<dbReference type="SUPFAM" id="SSF103506">
    <property type="entry name" value="Mitochondrial carrier"/>
    <property type="match status" value="1"/>
</dbReference>
<keyword evidence="5 10" id="KW-0256">Endoplasmic reticulum</keyword>
<comment type="function">
    <text evidence="10">Involved in the maturation of specific proteins in the endoplasmic reticulum.</text>
</comment>
<proteinExistence type="inferred from homology"/>
<feature type="transmembrane region" description="Helical" evidence="10">
    <location>
        <begin position="211"/>
        <end position="229"/>
    </location>
</feature>
<evidence type="ECO:0000256" key="4">
    <source>
        <dbReference type="ARBA" id="ARBA00022692"/>
    </source>
</evidence>
<comment type="caution">
    <text evidence="13">The sequence shown here is derived from an EMBL/GenBank/DDBJ whole genome shotgun (WGS) entry which is preliminary data.</text>
</comment>
<keyword evidence="6 10" id="KW-1133">Transmembrane helix</keyword>
<dbReference type="Pfam" id="PF00153">
    <property type="entry name" value="Mito_carr"/>
    <property type="match status" value="3"/>
</dbReference>
<dbReference type="InterPro" id="IPR057434">
    <property type="entry name" value="LMF1/2_N"/>
</dbReference>
<keyword evidence="14" id="KW-1185">Reference proteome</keyword>
<accession>A0A2A2KYN1</accession>
<evidence type="ECO:0000256" key="6">
    <source>
        <dbReference type="ARBA" id="ARBA00022989"/>
    </source>
</evidence>
<dbReference type="InterPro" id="IPR023395">
    <property type="entry name" value="MCP_dom_sf"/>
</dbReference>
<evidence type="ECO:0000256" key="9">
    <source>
        <dbReference type="PROSITE-ProRule" id="PRU00282"/>
    </source>
</evidence>
<feature type="transmembrane region" description="Helical" evidence="10">
    <location>
        <begin position="249"/>
        <end position="266"/>
    </location>
</feature>
<dbReference type="STRING" id="2018661.A0A2A2KYN1"/>
<evidence type="ECO:0000256" key="1">
    <source>
        <dbReference type="ARBA" id="ARBA00004477"/>
    </source>
</evidence>
<feature type="transmembrane region" description="Helical" evidence="10">
    <location>
        <begin position="101"/>
        <end position="125"/>
    </location>
</feature>
<dbReference type="InterPro" id="IPR009613">
    <property type="entry name" value="LMF"/>
</dbReference>
<evidence type="ECO:0000313" key="13">
    <source>
        <dbReference type="EMBL" id="PAV79116.1"/>
    </source>
</evidence>
<evidence type="ECO:0000256" key="5">
    <source>
        <dbReference type="ARBA" id="ARBA00022824"/>
    </source>
</evidence>
<organism evidence="13 14">
    <name type="scientific">Diploscapter pachys</name>
    <dbReference type="NCBI Taxonomy" id="2018661"/>
    <lineage>
        <taxon>Eukaryota</taxon>
        <taxon>Metazoa</taxon>
        <taxon>Ecdysozoa</taxon>
        <taxon>Nematoda</taxon>
        <taxon>Chromadorea</taxon>
        <taxon>Rhabditida</taxon>
        <taxon>Rhabditina</taxon>
        <taxon>Rhabditomorpha</taxon>
        <taxon>Rhabditoidea</taxon>
        <taxon>Rhabditidae</taxon>
        <taxon>Diploscapter</taxon>
    </lineage>
</organism>
<name>A0A2A2KYN1_9BILA</name>
<evidence type="ECO:0000256" key="10">
    <source>
        <dbReference type="RuleBase" id="RU361229"/>
    </source>
</evidence>
<evidence type="ECO:0000256" key="7">
    <source>
        <dbReference type="ARBA" id="ARBA00023136"/>
    </source>
</evidence>
<gene>
    <name evidence="13" type="ORF">WR25_03198</name>
</gene>
<feature type="transmembrane region" description="Helical" evidence="10">
    <location>
        <begin position="359"/>
        <end position="383"/>
    </location>
</feature>
<dbReference type="PANTHER" id="PTHR14463">
    <property type="entry name" value="LIPASE MATURATION FACTOR"/>
    <property type="match status" value="1"/>
</dbReference>
<evidence type="ECO:0000256" key="3">
    <source>
        <dbReference type="ARBA" id="ARBA00006375"/>
    </source>
</evidence>
<evidence type="ECO:0000313" key="14">
    <source>
        <dbReference type="Proteomes" id="UP000218231"/>
    </source>
</evidence>
<dbReference type="GO" id="GO:0051604">
    <property type="term" value="P:protein maturation"/>
    <property type="evidence" value="ECO:0007669"/>
    <property type="project" value="InterPro"/>
</dbReference>
<protein>
    <recommendedName>
        <fullName evidence="10">Lipase maturation factor</fullName>
    </recommendedName>
</protein>
<keyword evidence="4 9" id="KW-0812">Transmembrane</keyword>
<feature type="transmembrane region" description="Helical" evidence="10">
    <location>
        <begin position="278"/>
        <end position="298"/>
    </location>
</feature>
<feature type="transmembrane region" description="Helical" evidence="10">
    <location>
        <begin position="145"/>
        <end position="164"/>
    </location>
</feature>
<feature type="domain" description="Lipase maturation factor 1/2 N-terminal" evidence="11">
    <location>
        <begin position="122"/>
        <end position="267"/>
    </location>
</feature>
<comment type="similarity">
    <text evidence="3">Belongs to the mitochondrial carrier (TC 2.A.29) family.</text>
</comment>
<evidence type="ECO:0000256" key="8">
    <source>
        <dbReference type="ARBA" id="ARBA00023180"/>
    </source>
</evidence>
<sequence>MLTHSRIKQFLLIGQSFIYLIAFASLYWQIPGLYGERGLLPIATRLKCGSGTPWYQCTLPLLQFGHIHLSLSPSVAYQLLSLCGIALSIVTILLPKSRNILLYLGLYYLYLTAFEAGSTFLWFQWDTLLLESGFLMATLAGFTNSPADSISIFLVNWLVVRLMFASGVVKLQSNCPTWWGLTALDYHYESQCIPSTPAWHFHHMPEWFRKFSVAMTFYIEIYLPPLFLLPLRPLKYFAFANQFTGNYNFFNMHYALLCVAMLEDLFLCRNKWFSRLEWILSILVLGAVTYLFVLHFGIQLDLAKMQINSKIMFDRALFEKGIKIAMTIIIHVALLMFTITALIAAYRIYRHQSPGIRKYLTLVFTGTAATALFFTSFVSFTVLDRNSASRVPEQIKKLHEATREWQLFHSYGLFRQMTGVEGRPEIIVEGSHEPNGPWTPFEFYSKPGDVNQRPIFVAPHQPRLDWQMWFAALGSYHHNPFFLSLVHHLLRNSSDVVRLMKNYPFNDKEKPLKFVKAQLYHYRFSPPTEKKAWWTRAAQEEYLAPLSKDAPALVDYLKQNRLFVEKPNEYKNGEFGKVLRKLHRYVYSIDQTQFVWAEMAQSKEKRVGRWYFGGLASAGAACCTHPLDLLKVHLQTQQQGKMTITQMCSKIFKSDGFMGFYNGLSASLLRQLTYSTTRFGIYETVKAQIGSDANLPFYQKALLAGFSGACGGLVGTPGDLINVRMQNDMKVPLAERRNYKHALDGLVRISREEGMSKLFNGATMATSRAILMTIGQLSFYDQIKQMLIQSGYAKDNLATHFFSSFCAATIATAITQPLDVMKTRMMNASPGQFSGIMGCFVYTAKLGPMGFFKGFIPAWVRLAPHTVLMFIFFEQLRMNFGYFKESKKE</sequence>
<dbReference type="EMBL" id="LIAE01007466">
    <property type="protein sequence ID" value="PAV79116.1"/>
    <property type="molecule type" value="Genomic_DNA"/>
</dbReference>
<feature type="repeat" description="Solcar" evidence="9">
    <location>
        <begin position="795"/>
        <end position="879"/>
    </location>
</feature>
<dbReference type="PANTHER" id="PTHR14463:SF5">
    <property type="entry name" value="LIPASE MATURATION FACTOR 2"/>
    <property type="match status" value="1"/>
</dbReference>
<feature type="domain" description="Lipase maturation factor 1/2 C-terminal" evidence="12">
    <location>
        <begin position="408"/>
        <end position="543"/>
    </location>
</feature>
<evidence type="ECO:0000259" key="11">
    <source>
        <dbReference type="Pfam" id="PF06762"/>
    </source>
</evidence>
<dbReference type="FunFam" id="1.50.40.10:FF:000077">
    <property type="entry name" value="Mitochondrial dicarboxylate carrier"/>
    <property type="match status" value="1"/>
</dbReference>
<reference evidence="13 14" key="1">
    <citation type="journal article" date="2017" name="Curr. Biol.">
        <title>Genome architecture and evolution of a unichromosomal asexual nematode.</title>
        <authorList>
            <person name="Fradin H."/>
            <person name="Zegar C."/>
            <person name="Gutwein M."/>
            <person name="Lucas J."/>
            <person name="Kovtun M."/>
            <person name="Corcoran D."/>
            <person name="Baugh L.R."/>
            <person name="Kiontke K."/>
            <person name="Gunsalus K."/>
            <person name="Fitch D.H."/>
            <person name="Piano F."/>
        </authorList>
    </citation>
    <scope>NUCLEOTIDE SEQUENCE [LARGE SCALE GENOMIC DNA]</scope>
    <source>
        <strain evidence="13">PF1309</strain>
    </source>
</reference>
<evidence type="ECO:0000259" key="12">
    <source>
        <dbReference type="Pfam" id="PF25179"/>
    </source>
</evidence>
<feature type="repeat" description="Solcar" evidence="9">
    <location>
        <begin position="699"/>
        <end position="786"/>
    </location>
</feature>
<evidence type="ECO:0000256" key="2">
    <source>
        <dbReference type="ARBA" id="ARBA00005512"/>
    </source>
</evidence>
<keyword evidence="8" id="KW-0325">Glycoprotein</keyword>
<dbReference type="OrthoDB" id="448427at2759"/>
<dbReference type="InterPro" id="IPR057433">
    <property type="entry name" value="LMF1/2_C"/>
</dbReference>
<feature type="transmembrane region" description="Helical" evidence="10">
    <location>
        <begin position="75"/>
        <end position="94"/>
    </location>
</feature>
<feature type="repeat" description="Solcar" evidence="9">
    <location>
        <begin position="608"/>
        <end position="688"/>
    </location>
</feature>
<dbReference type="GO" id="GO:0005789">
    <property type="term" value="C:endoplasmic reticulum membrane"/>
    <property type="evidence" value="ECO:0007669"/>
    <property type="project" value="UniProtKB-SubCell"/>
</dbReference>
<dbReference type="Pfam" id="PF06762">
    <property type="entry name" value="LMF1"/>
    <property type="match status" value="1"/>
</dbReference>
<comment type="subcellular location">
    <subcellularLocation>
        <location evidence="1 10">Endoplasmic reticulum membrane</location>
        <topology evidence="1 10">Multi-pass membrane protein</topology>
    </subcellularLocation>
</comment>
<dbReference type="PROSITE" id="PS50920">
    <property type="entry name" value="SOLCAR"/>
    <property type="match status" value="3"/>
</dbReference>
<dbReference type="Proteomes" id="UP000218231">
    <property type="component" value="Unassembled WGS sequence"/>
</dbReference>
<feature type="transmembrane region" description="Helical" evidence="10">
    <location>
        <begin position="324"/>
        <end position="347"/>
    </location>
</feature>
<feature type="transmembrane region" description="Helical" evidence="10">
    <location>
        <begin position="12"/>
        <end position="30"/>
    </location>
</feature>
<dbReference type="InterPro" id="IPR018108">
    <property type="entry name" value="MCP_transmembrane"/>
</dbReference>
<dbReference type="AlphaFoldDB" id="A0A2A2KYN1"/>